<accession>A0A6J2RAJ5</accession>
<comment type="catalytic activity">
    <reaction evidence="12">
        <text>[1,4-alpha-D-glucosyl](n)-L-tyrosyl-[glycogenin] + UDP-alpha-D-glucose = [1,4-alpha-D-glucosyl](n+1)-L-tyrosyl-[glycogenin] + UDP + H(+)</text>
        <dbReference type="Rhea" id="RHEA:56560"/>
        <dbReference type="Rhea" id="RHEA-COMP:14606"/>
        <dbReference type="Rhea" id="RHEA-COMP:14607"/>
        <dbReference type="ChEBI" id="CHEBI:15378"/>
        <dbReference type="ChEBI" id="CHEBI:58223"/>
        <dbReference type="ChEBI" id="CHEBI:58885"/>
        <dbReference type="ChEBI" id="CHEBI:140574"/>
        <dbReference type="EC" id="2.4.1.186"/>
    </reaction>
    <physiologicalReaction direction="left-to-right" evidence="12">
        <dbReference type="Rhea" id="RHEA:56561"/>
    </physiologicalReaction>
</comment>
<name>A0A6J2RAJ5_COTGO</name>
<dbReference type="GO" id="GO:0046872">
    <property type="term" value="F:metal ion binding"/>
    <property type="evidence" value="ECO:0007669"/>
    <property type="project" value="UniProtKB-KW"/>
</dbReference>
<dbReference type="InterPro" id="IPR050587">
    <property type="entry name" value="GNT1/Glycosyltrans_8"/>
</dbReference>
<comment type="pathway">
    <text evidence="3">Glycan biosynthesis; glycogen biosynthesis.</text>
</comment>
<dbReference type="InParanoid" id="A0A6J2RAJ5"/>
<dbReference type="KEGG" id="cgob:115020421"/>
<evidence type="ECO:0000256" key="12">
    <source>
        <dbReference type="ARBA" id="ARBA00047374"/>
    </source>
</evidence>
<dbReference type="SUPFAM" id="SSF53448">
    <property type="entry name" value="Nucleotide-diphospho-sugar transferases"/>
    <property type="match status" value="1"/>
</dbReference>
<keyword evidence="5" id="KW-0808">Transferase</keyword>
<dbReference type="Pfam" id="PF01501">
    <property type="entry name" value="Glyco_transf_8"/>
    <property type="match status" value="2"/>
</dbReference>
<dbReference type="CTD" id="8908"/>
<reference evidence="18" key="1">
    <citation type="submission" date="2025-08" db="UniProtKB">
        <authorList>
            <consortium name="RefSeq"/>
        </authorList>
    </citation>
    <scope>IDENTIFICATION</scope>
</reference>
<dbReference type="OrthoDB" id="2014201at2759"/>
<keyword evidence="17" id="KW-1185">Reference proteome</keyword>
<evidence type="ECO:0000256" key="10">
    <source>
        <dbReference type="ARBA" id="ARBA00038162"/>
    </source>
</evidence>
<evidence type="ECO:0000313" key="18">
    <source>
        <dbReference type="RefSeq" id="XP_029306315.1"/>
    </source>
</evidence>
<comment type="function">
    <text evidence="14">Glycogenin participates in the glycogen biosynthetic process along with glycogen synthase and glycogen branching enzyme. It catalyzes the formation of a short alpha (1,4)-glucosyl chain covalently attached via a glucose 1-O-tyrosyl linkage to internal tyrosine residues and these chains act as primers for the elongation reaction catalyzed by glycogen synthase.</text>
</comment>
<dbReference type="AlphaFoldDB" id="A0A6J2RAJ5"/>
<organism evidence="17 18">
    <name type="scientific">Cottoperca gobio</name>
    <name type="common">Frogmouth</name>
    <name type="synonym">Aphritis gobio</name>
    <dbReference type="NCBI Taxonomy" id="56716"/>
    <lineage>
        <taxon>Eukaryota</taxon>
        <taxon>Metazoa</taxon>
        <taxon>Chordata</taxon>
        <taxon>Craniata</taxon>
        <taxon>Vertebrata</taxon>
        <taxon>Euteleostomi</taxon>
        <taxon>Actinopterygii</taxon>
        <taxon>Neopterygii</taxon>
        <taxon>Teleostei</taxon>
        <taxon>Neoteleostei</taxon>
        <taxon>Acanthomorphata</taxon>
        <taxon>Eupercaria</taxon>
        <taxon>Perciformes</taxon>
        <taxon>Notothenioidei</taxon>
        <taxon>Bovichtidae</taxon>
        <taxon>Cottoperca</taxon>
    </lineage>
</organism>
<evidence type="ECO:0000256" key="8">
    <source>
        <dbReference type="ARBA" id="ARBA00023180"/>
    </source>
</evidence>
<protein>
    <recommendedName>
        <fullName evidence="11">glycogenin glucosyltransferase</fullName>
        <ecNumber evidence="11">2.4.1.186</ecNumber>
    </recommendedName>
</protein>
<sequence length="384" mass="42816">MSGGEAFVTLATTDSYCMGATVVGRSLQRHRTTRSIVVMVTPNVSEQSRLALEHVFDEVITVDVMDSEDRLNLSLLGRPELGVTFTKIHCWSLTHYSKCVFLDADTLVLCNVDELFDRDELSAAPDPGWPDCFNSGVFVFSPSLHTHRSLLDHALQHGSFDGGDQGLLNSFFSSWPVEDINKHLPFVYNLSASSLYSYLPAFQQFGHDAKIVHFLGAVKPWSSSSLRGDRNSSHLQQFVSQWWKEYLSYTTSSVAETPQQIQEREAEMPVRKNLDSSDPPLAHLPLPSERLHSPPEPETCSHTGSTAVEEESGTPERTEVQDSALGAEGLEDSAEPSDTDAHPSAAETEAERLQHRRLWEAGQADYLGRDSFQNIQMMLDRFLD</sequence>
<evidence type="ECO:0000256" key="9">
    <source>
        <dbReference type="ARBA" id="ARBA00023211"/>
    </source>
</evidence>
<evidence type="ECO:0000313" key="17">
    <source>
        <dbReference type="Proteomes" id="UP000504630"/>
    </source>
</evidence>
<evidence type="ECO:0000256" key="4">
    <source>
        <dbReference type="ARBA" id="ARBA00022490"/>
    </source>
</evidence>
<comment type="similarity">
    <text evidence="10">Belongs to the glycosyltransferase 8 family. Glycogenin subfamily.</text>
</comment>
<dbReference type="InterPro" id="IPR029044">
    <property type="entry name" value="Nucleotide-diphossugar_trans"/>
</dbReference>
<feature type="compositionally biased region" description="Acidic residues" evidence="16">
    <location>
        <begin position="329"/>
        <end position="338"/>
    </location>
</feature>
<evidence type="ECO:0000256" key="11">
    <source>
        <dbReference type="ARBA" id="ARBA00038934"/>
    </source>
</evidence>
<dbReference type="Proteomes" id="UP000504630">
    <property type="component" value="Chromosome 2"/>
</dbReference>
<dbReference type="Gene3D" id="3.90.550.10">
    <property type="entry name" value="Spore Coat Polysaccharide Biosynthesis Protein SpsA, Chain A"/>
    <property type="match status" value="1"/>
</dbReference>
<keyword evidence="9" id="KW-0464">Manganese</keyword>
<comment type="catalytic activity">
    <reaction evidence="13">
        <text>L-tyrosyl-[glycogenin] + UDP-alpha-D-glucose = alpha-D-glucosyl-L-tyrosyl-[glycogenin] + UDP + H(+)</text>
        <dbReference type="Rhea" id="RHEA:23360"/>
        <dbReference type="Rhea" id="RHEA-COMP:14604"/>
        <dbReference type="Rhea" id="RHEA-COMP:14605"/>
        <dbReference type="ChEBI" id="CHEBI:15378"/>
        <dbReference type="ChEBI" id="CHEBI:46858"/>
        <dbReference type="ChEBI" id="CHEBI:58223"/>
        <dbReference type="ChEBI" id="CHEBI:58885"/>
        <dbReference type="ChEBI" id="CHEBI:140573"/>
        <dbReference type="EC" id="2.4.1.186"/>
    </reaction>
    <physiologicalReaction direction="left-to-right" evidence="13">
        <dbReference type="Rhea" id="RHEA:23361"/>
    </physiologicalReaction>
</comment>
<proteinExistence type="inferred from homology"/>
<comment type="function">
    <text evidence="15">Self-glucosylating initiator of glycogen synthesis. It catalyzes the formation of a short alpha (1,4)-glucosyl chain covalently attached via a glucose 1-O-tyrosyl linkage to internal tyrosine residues and these chains act as primers for the elongation reaction catalyzed by glycogen synthase.</text>
</comment>
<dbReference type="FunFam" id="3.90.550.10:FF:000092">
    <property type="entry name" value="Glycogenin 2"/>
    <property type="match status" value="1"/>
</dbReference>
<evidence type="ECO:0000256" key="16">
    <source>
        <dbReference type="SAM" id="MobiDB-lite"/>
    </source>
</evidence>
<dbReference type="GO" id="GO:0005978">
    <property type="term" value="P:glycogen biosynthetic process"/>
    <property type="evidence" value="ECO:0007669"/>
    <property type="project" value="UniProtKB-KW"/>
</dbReference>
<keyword evidence="8" id="KW-0325">Glycoprotein</keyword>
<dbReference type="PANTHER" id="PTHR11183">
    <property type="entry name" value="GLYCOGENIN SUBFAMILY MEMBER"/>
    <property type="match status" value="1"/>
</dbReference>
<keyword evidence="4" id="KW-0963">Cytoplasm</keyword>
<evidence type="ECO:0000256" key="14">
    <source>
        <dbReference type="ARBA" id="ARBA00049637"/>
    </source>
</evidence>
<comment type="cofactor">
    <cofactor evidence="1">
        <name>Mn(2+)</name>
        <dbReference type="ChEBI" id="CHEBI:29035"/>
    </cofactor>
</comment>
<dbReference type="RefSeq" id="XP_029306315.1">
    <property type="nucleotide sequence ID" value="XM_029450455.1"/>
</dbReference>
<evidence type="ECO:0000256" key="1">
    <source>
        <dbReference type="ARBA" id="ARBA00001936"/>
    </source>
</evidence>
<feature type="compositionally biased region" description="Basic and acidic residues" evidence="16">
    <location>
        <begin position="262"/>
        <end position="275"/>
    </location>
</feature>
<evidence type="ECO:0000256" key="6">
    <source>
        <dbReference type="ARBA" id="ARBA00022723"/>
    </source>
</evidence>
<evidence type="ECO:0000256" key="2">
    <source>
        <dbReference type="ARBA" id="ARBA00004496"/>
    </source>
</evidence>
<gene>
    <name evidence="18" type="primary">gyg2</name>
</gene>
<evidence type="ECO:0000256" key="15">
    <source>
        <dbReference type="ARBA" id="ARBA00057883"/>
    </source>
</evidence>
<dbReference type="CDD" id="cd02537">
    <property type="entry name" value="GT8_Glycogenin"/>
    <property type="match status" value="1"/>
</dbReference>
<dbReference type="InterPro" id="IPR002495">
    <property type="entry name" value="Glyco_trans_8"/>
</dbReference>
<dbReference type="EC" id="2.4.1.186" evidence="11"/>
<evidence type="ECO:0000256" key="3">
    <source>
        <dbReference type="ARBA" id="ARBA00004964"/>
    </source>
</evidence>
<keyword evidence="6" id="KW-0479">Metal-binding</keyword>
<evidence type="ECO:0000256" key="5">
    <source>
        <dbReference type="ARBA" id="ARBA00022679"/>
    </source>
</evidence>
<dbReference type="GeneID" id="115020421"/>
<dbReference type="GO" id="GO:0005737">
    <property type="term" value="C:cytoplasm"/>
    <property type="evidence" value="ECO:0007669"/>
    <property type="project" value="UniProtKB-SubCell"/>
</dbReference>
<dbReference type="GO" id="GO:0008466">
    <property type="term" value="F:glycogenin glucosyltransferase activity"/>
    <property type="evidence" value="ECO:0007669"/>
    <property type="project" value="UniProtKB-EC"/>
</dbReference>
<comment type="subcellular location">
    <subcellularLocation>
        <location evidence="2">Cytoplasm</location>
    </subcellularLocation>
</comment>
<keyword evidence="7" id="KW-0320">Glycogen biosynthesis</keyword>
<feature type="region of interest" description="Disordered" evidence="16">
    <location>
        <begin position="254"/>
        <end position="352"/>
    </location>
</feature>
<evidence type="ECO:0000256" key="13">
    <source>
        <dbReference type="ARBA" id="ARBA00047924"/>
    </source>
</evidence>
<evidence type="ECO:0000256" key="7">
    <source>
        <dbReference type="ARBA" id="ARBA00023056"/>
    </source>
</evidence>